<dbReference type="EMBL" id="JAWQEG010000247">
    <property type="protein sequence ID" value="KAK3892762.1"/>
    <property type="molecule type" value="Genomic_DNA"/>
</dbReference>
<evidence type="ECO:0000313" key="1">
    <source>
        <dbReference type="EMBL" id="KAK3892762.1"/>
    </source>
</evidence>
<evidence type="ECO:0000313" key="2">
    <source>
        <dbReference type="EMBL" id="KAK3892791.1"/>
    </source>
</evidence>
<name>A0AAE1L185_PETCI</name>
<evidence type="ECO:0000313" key="3">
    <source>
        <dbReference type="Proteomes" id="UP001286313"/>
    </source>
</evidence>
<organism evidence="2 3">
    <name type="scientific">Petrolisthes cinctipes</name>
    <name type="common">Flat porcelain crab</name>
    <dbReference type="NCBI Taxonomy" id="88211"/>
    <lineage>
        <taxon>Eukaryota</taxon>
        <taxon>Metazoa</taxon>
        <taxon>Ecdysozoa</taxon>
        <taxon>Arthropoda</taxon>
        <taxon>Crustacea</taxon>
        <taxon>Multicrustacea</taxon>
        <taxon>Malacostraca</taxon>
        <taxon>Eumalacostraca</taxon>
        <taxon>Eucarida</taxon>
        <taxon>Decapoda</taxon>
        <taxon>Pleocyemata</taxon>
        <taxon>Anomura</taxon>
        <taxon>Galatheoidea</taxon>
        <taxon>Porcellanidae</taxon>
        <taxon>Petrolisthes</taxon>
    </lineage>
</organism>
<dbReference type="EMBL" id="JAWQEG010000247">
    <property type="protein sequence ID" value="KAK3892791.1"/>
    <property type="molecule type" value="Genomic_DNA"/>
</dbReference>
<accession>A0AAE1L185</accession>
<gene>
    <name evidence="1" type="ORF">Pcinc_003350</name>
    <name evidence="2" type="ORF">Pcinc_003379</name>
</gene>
<protein>
    <submittedName>
        <fullName evidence="2">Uncharacterized protein</fullName>
    </submittedName>
</protein>
<proteinExistence type="predicted"/>
<reference evidence="2" key="1">
    <citation type="submission" date="2023-10" db="EMBL/GenBank/DDBJ databases">
        <title>Genome assemblies of two species of porcelain crab, Petrolisthes cinctipes and Petrolisthes manimaculis (Anomura: Porcellanidae).</title>
        <authorList>
            <person name="Angst P."/>
        </authorList>
    </citation>
    <scope>NUCLEOTIDE SEQUENCE</scope>
    <source>
        <strain evidence="2">PB745_01</strain>
        <tissue evidence="2">Gill</tissue>
    </source>
</reference>
<dbReference type="AlphaFoldDB" id="A0AAE1L185"/>
<keyword evidence="3" id="KW-1185">Reference proteome</keyword>
<comment type="caution">
    <text evidence="2">The sequence shown here is derived from an EMBL/GenBank/DDBJ whole genome shotgun (WGS) entry which is preliminary data.</text>
</comment>
<sequence length="100" mass="11538">MELQKKLAELQSAYKDAEEDWNHTDFDAELRTMINSAFEEMMTQYNNPIIRSNQKKLVSFNGGSLKYPKPSKGYINLTNKTLTADQEEILNYGLNCHVMS</sequence>
<dbReference type="Proteomes" id="UP001286313">
    <property type="component" value="Unassembled WGS sequence"/>
</dbReference>